<proteinExistence type="predicted"/>
<dbReference type="GO" id="GO:0016740">
    <property type="term" value="F:transferase activity"/>
    <property type="evidence" value="ECO:0007669"/>
    <property type="project" value="UniProtKB-KW"/>
</dbReference>
<dbReference type="PANTHER" id="PTHR43630:SF2">
    <property type="entry name" value="GLYCOSYLTRANSFERASE"/>
    <property type="match status" value="1"/>
</dbReference>
<sequence>MKPTVCLNMIVKDEAHVIRRCLESVRPLIDTWVIVDTGSTDGTQDVIREVYGDLPGELYERPWKGFDGSRTEAVELARSRADYLLFMDADDVMEVESGFRLPELALDAYNITVRDGSSVNRRSALVSTRLPWRYVGVLHEYLDCGTRCTLGTIEGACIRIVGGGGRSMGKSMREKYLRDAEILEQGLIKEPDNTRYAFYVARSWHNALEPEKALEAYDRRAAMGGWDEEVFCAHLSGARLAERLERPAGEVMDRYLRAHEARPARAEPLGELARWCRFGQRWPLAYMFARQAFRIPYPSGDHLSVESDWYDWRALDELAISAFWAGEYEESKSCCERLLDGGKLPADQRRRVTENLECALAQLKAGSEQLVEA</sequence>
<dbReference type="Pfam" id="PF00535">
    <property type="entry name" value="Glycos_transf_2"/>
    <property type="match status" value="1"/>
</dbReference>
<dbReference type="Gene3D" id="1.25.40.10">
    <property type="entry name" value="Tetratricopeptide repeat domain"/>
    <property type="match status" value="1"/>
</dbReference>
<dbReference type="EMBL" id="BMMM01000006">
    <property type="protein sequence ID" value="GGN65312.1"/>
    <property type="molecule type" value="Genomic_DNA"/>
</dbReference>
<gene>
    <name evidence="2" type="ORF">GCM10011579_035620</name>
</gene>
<feature type="domain" description="Glycosyltransferase 2-like" evidence="1">
    <location>
        <begin position="9"/>
        <end position="96"/>
    </location>
</feature>
<keyword evidence="2" id="KW-0808">Transferase</keyword>
<dbReference type="Proteomes" id="UP000600365">
    <property type="component" value="Unassembled WGS sequence"/>
</dbReference>
<reference evidence="2 3" key="1">
    <citation type="journal article" date="2014" name="Int. J. Syst. Evol. Microbiol.">
        <title>Complete genome sequence of Corynebacterium casei LMG S-19264T (=DSM 44701T), isolated from a smear-ripened cheese.</title>
        <authorList>
            <consortium name="US DOE Joint Genome Institute (JGI-PGF)"/>
            <person name="Walter F."/>
            <person name="Albersmeier A."/>
            <person name="Kalinowski J."/>
            <person name="Ruckert C."/>
        </authorList>
    </citation>
    <scope>NUCLEOTIDE SEQUENCE [LARGE SCALE GENOMIC DNA]</scope>
    <source>
        <strain evidence="2 3">CGMCC 4.7111</strain>
    </source>
</reference>
<evidence type="ECO:0000313" key="2">
    <source>
        <dbReference type="EMBL" id="GGN65312.1"/>
    </source>
</evidence>
<evidence type="ECO:0000313" key="3">
    <source>
        <dbReference type="Proteomes" id="UP000600365"/>
    </source>
</evidence>
<evidence type="ECO:0000259" key="1">
    <source>
        <dbReference type="Pfam" id="PF00535"/>
    </source>
</evidence>
<accession>A0A918D540</accession>
<dbReference type="InterPro" id="IPR029044">
    <property type="entry name" value="Nucleotide-diphossugar_trans"/>
</dbReference>
<dbReference type="SUPFAM" id="SSF48452">
    <property type="entry name" value="TPR-like"/>
    <property type="match status" value="1"/>
</dbReference>
<dbReference type="SUPFAM" id="SSF53448">
    <property type="entry name" value="Nucleotide-diphospho-sugar transferases"/>
    <property type="match status" value="1"/>
</dbReference>
<dbReference type="PANTHER" id="PTHR43630">
    <property type="entry name" value="POLY-BETA-1,6-N-ACETYL-D-GLUCOSAMINE SYNTHASE"/>
    <property type="match status" value="1"/>
</dbReference>
<dbReference type="AlphaFoldDB" id="A0A918D540"/>
<organism evidence="2 3">
    <name type="scientific">Streptomyces albiflavescens</name>
    <dbReference type="NCBI Taxonomy" id="1623582"/>
    <lineage>
        <taxon>Bacteria</taxon>
        <taxon>Bacillati</taxon>
        <taxon>Actinomycetota</taxon>
        <taxon>Actinomycetes</taxon>
        <taxon>Kitasatosporales</taxon>
        <taxon>Streptomycetaceae</taxon>
        <taxon>Streptomyces</taxon>
    </lineage>
</organism>
<dbReference type="InterPro" id="IPR001173">
    <property type="entry name" value="Glyco_trans_2-like"/>
</dbReference>
<comment type="caution">
    <text evidence="2">The sequence shown here is derived from an EMBL/GenBank/DDBJ whole genome shotgun (WGS) entry which is preliminary data.</text>
</comment>
<dbReference type="InterPro" id="IPR011990">
    <property type="entry name" value="TPR-like_helical_dom_sf"/>
</dbReference>
<dbReference type="Gene3D" id="3.90.550.10">
    <property type="entry name" value="Spore Coat Polysaccharide Biosynthesis Protein SpsA, Chain A"/>
    <property type="match status" value="1"/>
</dbReference>
<name>A0A918D540_9ACTN</name>
<keyword evidence="3" id="KW-1185">Reference proteome</keyword>
<protein>
    <submittedName>
        <fullName evidence="2">Glycosyl transferase</fullName>
    </submittedName>
</protein>